<organism evidence="1">
    <name type="scientific">Picea sitchensis</name>
    <name type="common">Sitka spruce</name>
    <name type="synonym">Pinus sitchensis</name>
    <dbReference type="NCBI Taxonomy" id="3332"/>
    <lineage>
        <taxon>Eukaryota</taxon>
        <taxon>Viridiplantae</taxon>
        <taxon>Streptophyta</taxon>
        <taxon>Embryophyta</taxon>
        <taxon>Tracheophyta</taxon>
        <taxon>Spermatophyta</taxon>
        <taxon>Pinopsida</taxon>
        <taxon>Pinidae</taxon>
        <taxon>Conifers I</taxon>
        <taxon>Pinales</taxon>
        <taxon>Pinaceae</taxon>
        <taxon>Picea</taxon>
    </lineage>
</organism>
<sequence>MVTWAIKKIYFWGSSRPGHLSKINRIRCSTNGLVQF</sequence>
<evidence type="ECO:0000313" key="1">
    <source>
        <dbReference type="EMBL" id="ABK26535.1"/>
    </source>
</evidence>
<proteinExistence type="evidence at transcript level"/>
<accession>A9P0X4</accession>
<protein>
    <submittedName>
        <fullName evidence="1">Uncharacterized protein</fullName>
    </submittedName>
</protein>
<dbReference type="AlphaFoldDB" id="A9P0X4"/>
<name>A9P0X4_PICSI</name>
<dbReference type="EMBL" id="EF087284">
    <property type="protein sequence ID" value="ABK26535.1"/>
    <property type="molecule type" value="mRNA"/>
</dbReference>
<reference evidence="1" key="1">
    <citation type="journal article" date="2008" name="BMC Genomics">
        <title>A conifer genomics resource of 200,000 spruce (Picea spp.) ESTs and 6,464 high-quality, sequence-finished full-length cDNAs for Sitka spruce (Picea sitchensis).</title>
        <authorList>
            <person name="Ralph S.G."/>
            <person name="Chun H.J."/>
            <person name="Kolosova N."/>
            <person name="Cooper D."/>
            <person name="Oddy C."/>
            <person name="Ritland C.E."/>
            <person name="Kirkpatrick R."/>
            <person name="Moore R."/>
            <person name="Barber S."/>
            <person name="Holt R.A."/>
            <person name="Jones S.J."/>
            <person name="Marra M.A."/>
            <person name="Douglas C.J."/>
            <person name="Ritland K."/>
            <person name="Bohlmann J."/>
        </authorList>
    </citation>
    <scope>NUCLEOTIDE SEQUENCE</scope>
    <source>
        <tissue evidence="1">Green portion of the leader tissue</tissue>
    </source>
</reference>